<feature type="transmembrane region" description="Helical" evidence="7">
    <location>
        <begin position="296"/>
        <end position="316"/>
    </location>
</feature>
<keyword evidence="5 7" id="KW-0472">Membrane</keyword>
<evidence type="ECO:0000313" key="9">
    <source>
        <dbReference type="Proteomes" id="UP001152607"/>
    </source>
</evidence>
<evidence type="ECO:0000256" key="4">
    <source>
        <dbReference type="ARBA" id="ARBA00022989"/>
    </source>
</evidence>
<gene>
    <name evidence="8" type="ORF">PDIGIT_LOCUS10322</name>
</gene>
<evidence type="ECO:0000256" key="5">
    <source>
        <dbReference type="ARBA" id="ARBA00023136"/>
    </source>
</evidence>
<keyword evidence="9" id="KW-1185">Reference proteome</keyword>
<evidence type="ECO:0008006" key="10">
    <source>
        <dbReference type="Google" id="ProtNLM"/>
    </source>
</evidence>
<accession>A0A9W4UN07</accession>
<feature type="transmembrane region" description="Helical" evidence="7">
    <location>
        <begin position="129"/>
        <end position="150"/>
    </location>
</feature>
<dbReference type="Proteomes" id="UP001152607">
    <property type="component" value="Unassembled WGS sequence"/>
</dbReference>
<dbReference type="EMBL" id="CAOQHR010000007">
    <property type="protein sequence ID" value="CAI6337213.1"/>
    <property type="molecule type" value="Genomic_DNA"/>
</dbReference>
<proteinExistence type="inferred from homology"/>
<dbReference type="AlphaFoldDB" id="A0A9W4UN07"/>
<evidence type="ECO:0000256" key="2">
    <source>
        <dbReference type="ARBA" id="ARBA00005587"/>
    </source>
</evidence>
<dbReference type="InterPro" id="IPR000791">
    <property type="entry name" value="Gpr1/Fun34/SatP-like"/>
</dbReference>
<feature type="transmembrane region" description="Helical" evidence="7">
    <location>
        <begin position="187"/>
        <end position="207"/>
    </location>
</feature>
<feature type="region of interest" description="Disordered" evidence="6">
    <location>
        <begin position="17"/>
        <end position="52"/>
    </location>
</feature>
<dbReference type="PANTHER" id="PTHR31123:SF4">
    <property type="entry name" value="PROTEIN ALCS"/>
    <property type="match status" value="1"/>
</dbReference>
<dbReference type="OrthoDB" id="3648309at2759"/>
<feature type="transmembrane region" description="Helical" evidence="7">
    <location>
        <begin position="256"/>
        <end position="276"/>
    </location>
</feature>
<feature type="transmembrane region" description="Helical" evidence="7">
    <location>
        <begin position="227"/>
        <end position="249"/>
    </location>
</feature>
<reference evidence="8" key="1">
    <citation type="submission" date="2023-01" db="EMBL/GenBank/DDBJ databases">
        <authorList>
            <person name="Van Ghelder C."/>
            <person name="Rancurel C."/>
        </authorList>
    </citation>
    <scope>NUCLEOTIDE SEQUENCE</scope>
    <source>
        <strain evidence="8">CNCM I-4278</strain>
    </source>
</reference>
<name>A0A9W4UN07_9PLEO</name>
<comment type="caution">
    <text evidence="8">The sequence shown here is derived from an EMBL/GenBank/DDBJ whole genome shotgun (WGS) entry which is preliminary data.</text>
</comment>
<organism evidence="8 9">
    <name type="scientific">Periconia digitata</name>
    <dbReference type="NCBI Taxonomy" id="1303443"/>
    <lineage>
        <taxon>Eukaryota</taxon>
        <taxon>Fungi</taxon>
        <taxon>Dikarya</taxon>
        <taxon>Ascomycota</taxon>
        <taxon>Pezizomycotina</taxon>
        <taxon>Dothideomycetes</taxon>
        <taxon>Pleosporomycetidae</taxon>
        <taxon>Pleosporales</taxon>
        <taxon>Massarineae</taxon>
        <taxon>Periconiaceae</taxon>
        <taxon>Periconia</taxon>
    </lineage>
</organism>
<dbReference type="InterPro" id="IPR051633">
    <property type="entry name" value="AceTr"/>
</dbReference>
<keyword evidence="4 7" id="KW-1133">Transmembrane helix</keyword>
<comment type="subcellular location">
    <subcellularLocation>
        <location evidence="1">Membrane</location>
        <topology evidence="1">Multi-pass membrane protein</topology>
    </subcellularLocation>
</comment>
<protein>
    <recommendedName>
        <fullName evidence="10">GPR1/FUN34/YaaH-class plasma membrane protein</fullName>
    </recommendedName>
</protein>
<evidence type="ECO:0000256" key="6">
    <source>
        <dbReference type="SAM" id="MobiDB-lite"/>
    </source>
</evidence>
<dbReference type="GO" id="GO:0015123">
    <property type="term" value="F:acetate transmembrane transporter activity"/>
    <property type="evidence" value="ECO:0007669"/>
    <property type="project" value="TreeGrafter"/>
</dbReference>
<feature type="transmembrane region" description="Helical" evidence="7">
    <location>
        <begin position="162"/>
        <end position="180"/>
    </location>
</feature>
<keyword evidence="3 7" id="KW-0812">Transmembrane</keyword>
<evidence type="ECO:0000256" key="7">
    <source>
        <dbReference type="SAM" id="Phobius"/>
    </source>
</evidence>
<dbReference type="Pfam" id="PF01184">
    <property type="entry name" value="Gpr1_Fun34_YaaH"/>
    <property type="match status" value="1"/>
</dbReference>
<evidence type="ECO:0000256" key="3">
    <source>
        <dbReference type="ARBA" id="ARBA00022692"/>
    </source>
</evidence>
<dbReference type="PANTHER" id="PTHR31123">
    <property type="entry name" value="ACCUMULATION OF DYADS PROTEIN 2-RELATED"/>
    <property type="match status" value="1"/>
</dbReference>
<sequence>MSYHHESLREKTLNNENLAGPHANYQGIGDNHSNLHDRTMNNENLTAPSPDAPLEKDFSRNMSSAGYSNGFDTTYQHLDGTQDSETALRKIRTAGSISISPDLFEKLYLSPQNRVKGDLRKTFGNPTPLALIGFLMCLFPLSMTLMGWRGAGNNGAAGIGEYWFFGGLLMMLGSVGEWILGNTFPFVVFGSFGAYWLSYAATLQPYFNAYGAYSTTGEIAEGLETDGFRSGLAFWFISMGLMCLIFMVCSIRTNFVFFNIFFWLVVTFGCLTGAYFQLNNGALALAARLQTTAGATAFITCAFGWWIFAAIMLASLDFPFEIPVGDLSGLVKGASQKNAAEKSV</sequence>
<comment type="similarity">
    <text evidence="2">Belongs to the acetate uptake transporter (AceTr) (TC 2.A.96) family.</text>
</comment>
<evidence type="ECO:0000256" key="1">
    <source>
        <dbReference type="ARBA" id="ARBA00004141"/>
    </source>
</evidence>
<evidence type="ECO:0000313" key="8">
    <source>
        <dbReference type="EMBL" id="CAI6337213.1"/>
    </source>
</evidence>
<dbReference type="GO" id="GO:0005886">
    <property type="term" value="C:plasma membrane"/>
    <property type="evidence" value="ECO:0007669"/>
    <property type="project" value="TreeGrafter"/>
</dbReference>